<evidence type="ECO:0000313" key="2">
    <source>
        <dbReference type="EMBL" id="XBM30438.1"/>
    </source>
</evidence>
<accession>A0AAU7FVN8</accession>
<dbReference type="PANTHER" id="PTHR36836">
    <property type="entry name" value="COLANIC ACID BIOSYNTHESIS PROTEIN WCAK"/>
    <property type="match status" value="1"/>
</dbReference>
<name>A0AAU7FVN8_9ENTR</name>
<dbReference type="RefSeq" id="WP_348958041.1">
    <property type="nucleotide sequence ID" value="NZ_CP157375.1"/>
</dbReference>
<gene>
    <name evidence="2" type="ORF">ABFV38_21625</name>
</gene>
<dbReference type="InterPro" id="IPR007345">
    <property type="entry name" value="Polysacch_pyruvyl_Trfase"/>
</dbReference>
<dbReference type="Pfam" id="PF04230">
    <property type="entry name" value="PS_pyruv_trans"/>
    <property type="match status" value="1"/>
</dbReference>
<dbReference type="PANTHER" id="PTHR36836:SF1">
    <property type="entry name" value="COLANIC ACID BIOSYNTHESIS PROTEIN WCAK"/>
    <property type="match status" value="1"/>
</dbReference>
<evidence type="ECO:0000259" key="1">
    <source>
        <dbReference type="Pfam" id="PF04230"/>
    </source>
</evidence>
<organism evidence="2">
    <name type="scientific">Enterobacter cloacae complex sp. Mu1197</name>
    <dbReference type="NCBI Taxonomy" id="3152302"/>
    <lineage>
        <taxon>Bacteria</taxon>
        <taxon>Pseudomonadati</taxon>
        <taxon>Pseudomonadota</taxon>
        <taxon>Gammaproteobacteria</taxon>
        <taxon>Enterobacterales</taxon>
        <taxon>Enterobacteriaceae</taxon>
        <taxon>Enterobacter</taxon>
        <taxon>Enterobacter cloacae complex</taxon>
    </lineage>
</organism>
<sequence length="502" mass="57876">MSNEPLKIAFTGVYDIANYGDHLFPIIFDKIMKMKGLNIKLYLFSPVGGTQSLSLNEIVYPLNEMESLHLKHNFDAIIVGGGGIFHYASGQQKIKRDSDEFVDYPVFETWVIPSIVAYKHNIKLIWNLLGGYHDFSPFYQKLTQALCDPIDYISVRDNYTKKILTDSGIEDTLINVFPDSAFMMTECIPHELIEKSLNNLRNSDKEYIVYHANRFLPKSAIPDVVKSLDYFYNLGFEIILLPLAYTHDDESILREINQNADSRYTLYEKELNMYEIMSMLAGCHAYIGVSFHGAITAACHGKKVVAFDYMLNGKTKDLFKMLDLQDYYVTDSNSLYERTVQCHKNMSPVILDDKIASLHQHFDTIIELLVSTKTREKGSDNFLINFSNTISNINKSFSTLQSEFSQLDNLSRDTHIKYVELQDKHAELCKLNIELKDNINTFSSANNELQDTFNALQLQNKELFKQKTDAEKWIDEMKKSRTYNFIKTINNIKLKIKKALIK</sequence>
<reference evidence="2" key="1">
    <citation type="submission" date="2024-05" db="EMBL/GenBank/DDBJ databases">
        <title>Copy number flexibility facilitates heteroresistance to increasing antibiotic pressure and threatens the beta-lactam pipeline.</title>
        <authorList>
            <person name="Choby J.E."/>
            <person name="Weiss D.S."/>
        </authorList>
    </citation>
    <scope>NUCLEOTIDE SEQUENCE</scope>
    <source>
        <strain evidence="2">Mu1197</strain>
    </source>
</reference>
<dbReference type="AlphaFoldDB" id="A0AAU7FVN8"/>
<dbReference type="EMBL" id="CP157375">
    <property type="protein sequence ID" value="XBM30438.1"/>
    <property type="molecule type" value="Genomic_DNA"/>
</dbReference>
<dbReference type="GO" id="GO:0016740">
    <property type="term" value="F:transferase activity"/>
    <property type="evidence" value="ECO:0007669"/>
    <property type="project" value="UniProtKB-KW"/>
</dbReference>
<keyword evidence="2" id="KW-0808">Transferase</keyword>
<feature type="domain" description="Polysaccharide pyruvyl transferase" evidence="1">
    <location>
        <begin position="18"/>
        <end position="309"/>
    </location>
</feature>
<protein>
    <submittedName>
        <fullName evidence="2">Polysaccharide pyruvyl transferase family protein</fullName>
    </submittedName>
</protein>
<proteinExistence type="predicted"/>